<protein>
    <recommendedName>
        <fullName evidence="2">Acetyltransferase</fullName>
    </recommendedName>
</protein>
<dbReference type="AlphaFoldDB" id="A0A381XDB6"/>
<dbReference type="CDD" id="cd04647">
    <property type="entry name" value="LbH_MAT_like"/>
    <property type="match status" value="1"/>
</dbReference>
<dbReference type="Gene3D" id="2.160.10.10">
    <property type="entry name" value="Hexapeptide repeat proteins"/>
    <property type="match status" value="1"/>
</dbReference>
<name>A0A381XDB6_9ZZZZ</name>
<gene>
    <name evidence="1" type="ORF">METZ01_LOCUS115599</name>
</gene>
<accession>A0A381XDB6</accession>
<dbReference type="InterPro" id="IPR051159">
    <property type="entry name" value="Hexapeptide_acetyltransf"/>
</dbReference>
<dbReference type="SUPFAM" id="SSF51161">
    <property type="entry name" value="Trimeric LpxA-like enzymes"/>
    <property type="match status" value="1"/>
</dbReference>
<dbReference type="Pfam" id="PF00132">
    <property type="entry name" value="Hexapep"/>
    <property type="match status" value="1"/>
</dbReference>
<dbReference type="InterPro" id="IPR001451">
    <property type="entry name" value="Hexapep"/>
</dbReference>
<evidence type="ECO:0000313" key="1">
    <source>
        <dbReference type="EMBL" id="SVA62745.1"/>
    </source>
</evidence>
<dbReference type="PANTHER" id="PTHR23416">
    <property type="entry name" value="SIALIC ACID SYNTHASE-RELATED"/>
    <property type="match status" value="1"/>
</dbReference>
<organism evidence="1">
    <name type="scientific">marine metagenome</name>
    <dbReference type="NCBI Taxonomy" id="408172"/>
    <lineage>
        <taxon>unclassified sequences</taxon>
        <taxon>metagenomes</taxon>
        <taxon>ecological metagenomes</taxon>
    </lineage>
</organism>
<reference evidence="1" key="1">
    <citation type="submission" date="2018-05" db="EMBL/GenBank/DDBJ databases">
        <authorList>
            <person name="Lanie J.A."/>
            <person name="Ng W.-L."/>
            <person name="Kazmierczak K.M."/>
            <person name="Andrzejewski T.M."/>
            <person name="Davidsen T.M."/>
            <person name="Wayne K.J."/>
            <person name="Tettelin H."/>
            <person name="Glass J.I."/>
            <person name="Rusch D."/>
            <person name="Podicherti R."/>
            <person name="Tsui H.-C.T."/>
            <person name="Winkler M.E."/>
        </authorList>
    </citation>
    <scope>NUCLEOTIDE SEQUENCE</scope>
</reference>
<sequence length="245" mass="27194">MGGNSIRQDNRPYWLKRFVSRFVNLYVKYHLSPQFENLGEKPTFMGARHVDIFGTGINVGKSATFVATSDSNIRLTTWNLGEFDGKIFADDYCLFTPGVRIAAATEIKIGKGCMFANGSYVSDADWHGIYKRAEPVGSTKKVELKDNVWIGDRAVVGKGVTIGENSIVAAGGIVVKDVPANVIVGGNPSKIIKELDPSHNMGTRMDLFKDPKALEELYDYLDKINLKKNNFIGWLRSLTFPSKKH</sequence>
<proteinExistence type="predicted"/>
<evidence type="ECO:0008006" key="2">
    <source>
        <dbReference type="Google" id="ProtNLM"/>
    </source>
</evidence>
<dbReference type="EMBL" id="UINC01014768">
    <property type="protein sequence ID" value="SVA62745.1"/>
    <property type="molecule type" value="Genomic_DNA"/>
</dbReference>
<dbReference type="PANTHER" id="PTHR23416:SF78">
    <property type="entry name" value="LIPOPOLYSACCHARIDE BIOSYNTHESIS O-ACETYL TRANSFERASE WBBJ-RELATED"/>
    <property type="match status" value="1"/>
</dbReference>
<dbReference type="InterPro" id="IPR011004">
    <property type="entry name" value="Trimer_LpxA-like_sf"/>
</dbReference>